<evidence type="ECO:0000313" key="3">
    <source>
        <dbReference type="Proteomes" id="UP001345827"/>
    </source>
</evidence>
<keyword evidence="1" id="KW-0472">Membrane</keyword>
<dbReference type="AlphaFoldDB" id="A0AAV9PW67"/>
<keyword evidence="3" id="KW-1185">Reference proteome</keyword>
<feature type="transmembrane region" description="Helical" evidence="1">
    <location>
        <begin position="154"/>
        <end position="177"/>
    </location>
</feature>
<reference evidence="2 3" key="1">
    <citation type="submission" date="2023-06" db="EMBL/GenBank/DDBJ databases">
        <title>Black Yeasts Isolated from many extreme environments.</title>
        <authorList>
            <person name="Coleine C."/>
            <person name="Stajich J.E."/>
            <person name="Selbmann L."/>
        </authorList>
    </citation>
    <scope>NUCLEOTIDE SEQUENCE [LARGE SCALE GENOMIC DNA]</scope>
    <source>
        <strain evidence="2 3">CCFEE 5887</strain>
    </source>
</reference>
<accession>A0AAV9PW67</accession>
<keyword evidence="1" id="KW-0812">Transmembrane</keyword>
<dbReference type="Proteomes" id="UP001345827">
    <property type="component" value="Unassembled WGS sequence"/>
</dbReference>
<feature type="transmembrane region" description="Helical" evidence="1">
    <location>
        <begin position="121"/>
        <end position="142"/>
    </location>
</feature>
<sequence length="316" mass="34105">MATPDIANMLTADEAMATTTSQKTAQDAFSPMTQAELNNQATTPHNKSPSSKSTFGRLRRHLSSPIRVNIFAEIELLILTFCTGIQDATTFPDYHCFASNQTGNTVMLAMAVILPEATHDLFVTANIGMSLGCFLLAGYITGQLSHIIGPRNRAWIVFCNFFQTGLVFIAAALQYIHGVHLDGSITVVIIGLLAFAAGSQVVLSRSLSMTEISTAMATAAWVDLLIDKRLLAVHNRPRTRRASFLTALVGGGFFGAYIYREVGSETAILMSAVGKLGVTIMFLFNGIEKPRVASMTGQISPAKEQDGVNQHLERSS</sequence>
<keyword evidence="1" id="KW-1133">Transmembrane helix</keyword>
<feature type="transmembrane region" description="Helical" evidence="1">
    <location>
        <begin position="242"/>
        <end position="260"/>
    </location>
</feature>
<dbReference type="PANTHER" id="PTHR37488:SF2">
    <property type="entry name" value="DUF1275 DOMAIN-CONTAINING PROTEIN"/>
    <property type="match status" value="1"/>
</dbReference>
<feature type="transmembrane region" description="Helical" evidence="1">
    <location>
        <begin position="183"/>
        <end position="203"/>
    </location>
</feature>
<dbReference type="InterPro" id="IPR010699">
    <property type="entry name" value="DUF1275"/>
</dbReference>
<protein>
    <recommendedName>
        <fullName evidence="4">DUF1275 domain protein</fullName>
    </recommendedName>
</protein>
<evidence type="ECO:0000313" key="2">
    <source>
        <dbReference type="EMBL" id="KAK5528237.1"/>
    </source>
</evidence>
<proteinExistence type="predicted"/>
<comment type="caution">
    <text evidence="2">The sequence shown here is derived from an EMBL/GenBank/DDBJ whole genome shotgun (WGS) entry which is preliminary data.</text>
</comment>
<dbReference type="PANTHER" id="PTHR37488">
    <property type="entry name" value="DUF1275 DOMAIN-CONTAINING PROTEIN"/>
    <property type="match status" value="1"/>
</dbReference>
<gene>
    <name evidence="2" type="ORF">LTR25_010544</name>
</gene>
<name>A0AAV9PW67_9PEZI</name>
<dbReference type="EMBL" id="JAXLQG010000027">
    <property type="protein sequence ID" value="KAK5528237.1"/>
    <property type="molecule type" value="Genomic_DNA"/>
</dbReference>
<dbReference type="Pfam" id="PF06912">
    <property type="entry name" value="DUF1275"/>
    <property type="match status" value="1"/>
</dbReference>
<evidence type="ECO:0008006" key="4">
    <source>
        <dbReference type="Google" id="ProtNLM"/>
    </source>
</evidence>
<organism evidence="2 3">
    <name type="scientific">Vermiconidia calcicola</name>
    <dbReference type="NCBI Taxonomy" id="1690605"/>
    <lineage>
        <taxon>Eukaryota</taxon>
        <taxon>Fungi</taxon>
        <taxon>Dikarya</taxon>
        <taxon>Ascomycota</taxon>
        <taxon>Pezizomycotina</taxon>
        <taxon>Dothideomycetes</taxon>
        <taxon>Dothideomycetidae</taxon>
        <taxon>Mycosphaerellales</taxon>
        <taxon>Extremaceae</taxon>
        <taxon>Vermiconidia</taxon>
    </lineage>
</organism>
<evidence type="ECO:0000256" key="1">
    <source>
        <dbReference type="SAM" id="Phobius"/>
    </source>
</evidence>
<feature type="transmembrane region" description="Helical" evidence="1">
    <location>
        <begin position="266"/>
        <end position="287"/>
    </location>
</feature>